<keyword evidence="2" id="KW-1185">Reference proteome</keyword>
<accession>A0AB35RIL2</accession>
<organism evidence="1 2">
    <name type="scientific">Phytobacter ursingii</name>
    <dbReference type="NCBI Taxonomy" id="1972431"/>
    <lineage>
        <taxon>Bacteria</taxon>
        <taxon>Pseudomonadati</taxon>
        <taxon>Pseudomonadota</taxon>
        <taxon>Gammaproteobacteria</taxon>
        <taxon>Enterobacterales</taxon>
        <taxon>Enterobacteriaceae</taxon>
        <taxon>Phytobacter</taxon>
    </lineage>
</organism>
<reference evidence="1 2" key="1">
    <citation type="submission" date="2023-10" db="EMBL/GenBank/DDBJ databases">
        <title>Phytobacter spp. The emergence of a new genus of hospital-origin enterobacteria encoding carbapenemases in Argentina.</title>
        <authorList>
            <person name="Vay C."/>
            <person name="Almuzara M."/>
            <person name="Traglia G.M."/>
            <person name="Campos J."/>
        </authorList>
    </citation>
    <scope>NUCLEOTIDE SEQUENCE [LARGE SCALE GENOMIC DNA]</scope>
    <source>
        <strain evidence="1 2">CVMA36</strain>
    </source>
</reference>
<dbReference type="Proteomes" id="UP001286589">
    <property type="component" value="Unassembled WGS sequence"/>
</dbReference>
<evidence type="ECO:0000313" key="2">
    <source>
        <dbReference type="Proteomes" id="UP001286589"/>
    </source>
</evidence>
<protein>
    <submittedName>
        <fullName evidence="1">ATP-binding protein</fullName>
    </submittedName>
</protein>
<keyword evidence="1" id="KW-0067">ATP-binding</keyword>
<comment type="caution">
    <text evidence="1">The sequence shown here is derived from an EMBL/GenBank/DDBJ whole genome shotgun (WGS) entry which is preliminary data.</text>
</comment>
<keyword evidence="1" id="KW-0547">Nucleotide-binding</keyword>
<gene>
    <name evidence="1" type="ORF">R0H02_04930</name>
</gene>
<evidence type="ECO:0000313" key="1">
    <source>
        <dbReference type="EMBL" id="MDV2861808.1"/>
    </source>
</evidence>
<sequence>MAMMTLILADSGFGKTYSLRNVNPENAILARCIRKALPFKNNGGWKLHGKRLPDNSIQRGNVIDIRDGRHLFNVIQNMANSGRRMLIIDDFQAVMQHENMNRAYEIGYTKFTEMAEHAWRIIEAATQLPDDFRVYFLAHTEDSEGKVRMKTVGKMLNEKLTPEGYFPIVLRIIKRDGRHLFLLKGDDNDTVKCPPDLIGNGITEMDNDLAKFDAAITEFSDL</sequence>
<proteinExistence type="predicted"/>
<dbReference type="AlphaFoldDB" id="A0AB35RIL2"/>
<name>A0AB35RIL2_9ENTR</name>
<dbReference type="GO" id="GO:0005524">
    <property type="term" value="F:ATP binding"/>
    <property type="evidence" value="ECO:0007669"/>
    <property type="project" value="UniProtKB-KW"/>
</dbReference>
<dbReference type="RefSeq" id="WP_039079573.1">
    <property type="nucleotide sequence ID" value="NZ_JAWJAC010000003.1"/>
</dbReference>
<dbReference type="EMBL" id="JAWJAC010000003">
    <property type="protein sequence ID" value="MDV2861808.1"/>
    <property type="molecule type" value="Genomic_DNA"/>
</dbReference>